<name>A0A2T4CK83_TRILO</name>
<dbReference type="PANTHER" id="PTHR38795">
    <property type="entry name" value="DUF6604 DOMAIN-CONTAINING PROTEIN"/>
    <property type="match status" value="1"/>
</dbReference>
<gene>
    <name evidence="1" type="ORF">M440DRAFT_1323522</name>
</gene>
<evidence type="ECO:0000313" key="1">
    <source>
        <dbReference type="EMBL" id="PTB81969.1"/>
    </source>
</evidence>
<sequence>NPIYCGLLLHNMRCTLHLSGGPYAAKLGALVGATQLYHALRQERMLPGGLVWEDLETLWKMQGNPTFFVSELPTNREAYFKNYCLSIGASATNFAAHQRTRNPKINSDNRGNLKFMGYVSLQTNHRLEYPGATYPLSPAAVETMLNDGIRKQYTDSREHFRPEFGEKVEQARLEHAGLLPPGLIRKLALHIQDEIPYISFNLFTMHGEAWILFERLKEGFTRAPGLGPLPFKSHELPLMTGLAFALASGHMSLQGDARIERSDMLLHIAADIMQEFLQEGHGRTVQETAAKEVRPEEMDGLESDSIDPWELKKLKPLLRGR</sequence>
<dbReference type="OrthoDB" id="5238236at2759"/>
<reference evidence="1 2" key="1">
    <citation type="submission" date="2016-07" db="EMBL/GenBank/DDBJ databases">
        <title>Multiple horizontal gene transfer events from other fungi enriched the ability of initially mycotrophic Trichoderma (Ascomycota) to feed on dead plant biomass.</title>
        <authorList>
            <consortium name="DOE Joint Genome Institute"/>
            <person name="Aerts A."/>
            <person name="Atanasova L."/>
            <person name="Chenthamara K."/>
            <person name="Zhang J."/>
            <person name="Grujic M."/>
            <person name="Henrissat B."/>
            <person name="Kuo A."/>
            <person name="Salamov A."/>
            <person name="Lipzen A."/>
            <person name="Labutti K."/>
            <person name="Barry K."/>
            <person name="Miao Y."/>
            <person name="Rahimi M.J."/>
            <person name="Shen Q."/>
            <person name="Grigoriev I.V."/>
            <person name="Kubicek C.P."/>
            <person name="Druzhinina I.S."/>
        </authorList>
    </citation>
    <scope>NUCLEOTIDE SEQUENCE [LARGE SCALE GENOMIC DNA]</scope>
    <source>
        <strain evidence="1 2">ATCC 18648</strain>
    </source>
</reference>
<dbReference type="PANTHER" id="PTHR38795:SF1">
    <property type="entry name" value="DUF6604 DOMAIN-CONTAINING PROTEIN"/>
    <property type="match status" value="1"/>
</dbReference>
<protein>
    <submittedName>
        <fullName evidence="1">Uncharacterized protein</fullName>
    </submittedName>
</protein>
<proteinExistence type="predicted"/>
<keyword evidence="2" id="KW-1185">Reference proteome</keyword>
<accession>A0A2T4CK83</accession>
<dbReference type="EMBL" id="KZ679126">
    <property type="protein sequence ID" value="PTB81969.1"/>
    <property type="molecule type" value="Genomic_DNA"/>
</dbReference>
<dbReference type="Proteomes" id="UP000240760">
    <property type="component" value="Unassembled WGS sequence"/>
</dbReference>
<evidence type="ECO:0000313" key="2">
    <source>
        <dbReference type="Proteomes" id="UP000240760"/>
    </source>
</evidence>
<feature type="non-terminal residue" evidence="1">
    <location>
        <position position="1"/>
    </location>
</feature>
<dbReference type="AlphaFoldDB" id="A0A2T4CK83"/>
<organism evidence="1 2">
    <name type="scientific">Trichoderma longibrachiatum ATCC 18648</name>
    <dbReference type="NCBI Taxonomy" id="983965"/>
    <lineage>
        <taxon>Eukaryota</taxon>
        <taxon>Fungi</taxon>
        <taxon>Dikarya</taxon>
        <taxon>Ascomycota</taxon>
        <taxon>Pezizomycotina</taxon>
        <taxon>Sordariomycetes</taxon>
        <taxon>Hypocreomycetidae</taxon>
        <taxon>Hypocreales</taxon>
        <taxon>Hypocreaceae</taxon>
        <taxon>Trichoderma</taxon>
    </lineage>
</organism>
<dbReference type="STRING" id="983965.A0A2T4CK83"/>